<evidence type="ECO:0000313" key="2">
    <source>
        <dbReference type="Proteomes" id="UP001140206"/>
    </source>
</evidence>
<dbReference type="Pfam" id="PF11107">
    <property type="entry name" value="FANCF"/>
    <property type="match status" value="1"/>
</dbReference>
<gene>
    <name evidence="1" type="ORF">LUZ62_014952</name>
</gene>
<reference evidence="1" key="1">
    <citation type="submission" date="2022-08" db="EMBL/GenBank/DDBJ databases">
        <authorList>
            <person name="Marques A."/>
        </authorList>
    </citation>
    <scope>NUCLEOTIDE SEQUENCE</scope>
    <source>
        <strain evidence="1">RhyPub2mFocal</strain>
        <tissue evidence="1">Leaves</tissue>
    </source>
</reference>
<dbReference type="InterPro" id="IPR035428">
    <property type="entry name" value="FANCF"/>
</dbReference>
<sequence>MAWSHPDISIDDLLSLIKAFVDMLVLASGYQSSALPAKWDPHNVTKAIRWGLFFEHVIEGLREGTDYEGSVRELDAALADLASHPLFPKGLGLISSETLSEARLLVIEQFLNSNPLSASHISSLFTSAIELDKDYVSNLDNHSKRDYFEKLTAQMKHLNLMPSEDGTPNGHSGIIEENPNLFGQLPFLTERILRRRQLVSCTSSCENVLDAFINSCQGLDPPVSPGRSEMVEEFLGWKQWRSRCLSYMLNKRTIKMLSGANLIFSASKEHWMKVFEHSINSSEENFLEVMEICLLGIVTKRWNSFVEAFIQQVCDFVPVSAQFSKVCNFFQGNPEEITMDSKDKDILDYVTVTLTGQLHKLCLVQPVLISAAIPPWCPLFKIYMSELEKQFDGTSTIRCDCSRDENQLHQRCEIGESIRCLYIFHLILSVPNA</sequence>
<dbReference type="PANTHER" id="PTHR14449:SF2">
    <property type="entry name" value="FANCONI ANEMIA GROUP F PROTEIN"/>
    <property type="match status" value="1"/>
</dbReference>
<organism evidence="1 2">
    <name type="scientific">Rhynchospora pubera</name>
    <dbReference type="NCBI Taxonomy" id="906938"/>
    <lineage>
        <taxon>Eukaryota</taxon>
        <taxon>Viridiplantae</taxon>
        <taxon>Streptophyta</taxon>
        <taxon>Embryophyta</taxon>
        <taxon>Tracheophyta</taxon>
        <taxon>Spermatophyta</taxon>
        <taxon>Magnoliopsida</taxon>
        <taxon>Liliopsida</taxon>
        <taxon>Poales</taxon>
        <taxon>Cyperaceae</taxon>
        <taxon>Cyperoideae</taxon>
        <taxon>Rhynchosporeae</taxon>
        <taxon>Rhynchospora</taxon>
    </lineage>
</organism>
<dbReference type="AlphaFoldDB" id="A0AAV8GF21"/>
<dbReference type="GO" id="GO:0036297">
    <property type="term" value="P:interstrand cross-link repair"/>
    <property type="evidence" value="ECO:0007669"/>
    <property type="project" value="InterPro"/>
</dbReference>
<dbReference type="Proteomes" id="UP001140206">
    <property type="component" value="Chromosome 1"/>
</dbReference>
<protein>
    <submittedName>
        <fullName evidence="1">Fanconi anemia group F protein (FANCF)</fullName>
    </submittedName>
</protein>
<comment type="caution">
    <text evidence="1">The sequence shown here is derived from an EMBL/GenBank/DDBJ whole genome shotgun (WGS) entry which is preliminary data.</text>
</comment>
<proteinExistence type="predicted"/>
<dbReference type="EMBL" id="JAMFTS010000001">
    <property type="protein sequence ID" value="KAJ4802386.1"/>
    <property type="molecule type" value="Genomic_DNA"/>
</dbReference>
<name>A0AAV8GF21_9POAL</name>
<dbReference type="GO" id="GO:0043240">
    <property type="term" value="C:Fanconi anaemia nuclear complex"/>
    <property type="evidence" value="ECO:0007669"/>
    <property type="project" value="InterPro"/>
</dbReference>
<dbReference type="PANTHER" id="PTHR14449">
    <property type="entry name" value="FANCONI ANEMIA GROUP F PROTEIN FANCF"/>
    <property type="match status" value="1"/>
</dbReference>
<accession>A0AAV8GF21</accession>
<keyword evidence="2" id="KW-1185">Reference proteome</keyword>
<evidence type="ECO:0000313" key="1">
    <source>
        <dbReference type="EMBL" id="KAJ4802386.1"/>
    </source>
</evidence>